<dbReference type="EC" id="2.7.1.33" evidence="6 16"/>
<comment type="caution">
    <text evidence="16">Lacks conserved residue(s) required for the propagation of feature annotation.</text>
</comment>
<feature type="binding site" evidence="16">
    <location>
        <position position="184"/>
    </location>
    <ligand>
        <name>substrate</name>
    </ligand>
</feature>
<dbReference type="NCBIfam" id="NF009855">
    <property type="entry name" value="PRK13321.1"/>
    <property type="match status" value="1"/>
</dbReference>
<accession>A0A0S3QSV3</accession>
<dbReference type="Proteomes" id="UP000063234">
    <property type="component" value="Chromosome"/>
</dbReference>
<dbReference type="GO" id="GO:0015937">
    <property type="term" value="P:coenzyme A biosynthetic process"/>
    <property type="evidence" value="ECO:0007669"/>
    <property type="project" value="UniProtKB-UniRule"/>
</dbReference>
<dbReference type="STRING" id="1298851.TST_0610"/>
<dbReference type="InterPro" id="IPR043129">
    <property type="entry name" value="ATPase_NBD"/>
</dbReference>
<dbReference type="OrthoDB" id="9804707at2"/>
<keyword evidence="11 16" id="KW-0067">ATP-binding</keyword>
<dbReference type="NCBIfam" id="NF009848">
    <property type="entry name" value="PRK13318.1-6"/>
    <property type="match status" value="1"/>
</dbReference>
<evidence type="ECO:0000256" key="3">
    <source>
        <dbReference type="ARBA" id="ARBA00004496"/>
    </source>
</evidence>
<evidence type="ECO:0000256" key="10">
    <source>
        <dbReference type="ARBA" id="ARBA00022777"/>
    </source>
</evidence>
<reference evidence="18" key="1">
    <citation type="journal article" date="2018" name="Science">
        <title>A primordial and reversible TCA cycle in a facultatively chemolithoautotrophic thermophile.</title>
        <authorList>
            <person name="Nunoura T."/>
            <person name="Chikaraishi Y."/>
            <person name="Izaki R."/>
            <person name="Suwa T."/>
            <person name="Sato T."/>
            <person name="Harada T."/>
            <person name="Mori K."/>
            <person name="Kato Y."/>
            <person name="Miyazaki M."/>
            <person name="Shimamura S."/>
            <person name="Yanagawa K."/>
            <person name="Shuto A."/>
            <person name="Ohkouchi N."/>
            <person name="Fujita N."/>
            <person name="Takaki Y."/>
            <person name="Atomi H."/>
            <person name="Takai K."/>
        </authorList>
    </citation>
    <scope>NUCLEOTIDE SEQUENCE [LARGE SCALE GENOMIC DNA]</scope>
    <source>
        <strain evidence="18">DSM 17441 / JCM 13301 / NBRC 103674 / ABI70S6</strain>
    </source>
</reference>
<dbReference type="GO" id="GO:0005524">
    <property type="term" value="F:ATP binding"/>
    <property type="evidence" value="ECO:0007669"/>
    <property type="project" value="UniProtKB-UniRule"/>
</dbReference>
<dbReference type="AlphaFoldDB" id="A0A0S3QSV3"/>
<gene>
    <name evidence="16 17" type="primary">coaX</name>
    <name evidence="17" type="ORF">TST_0610</name>
</gene>
<feature type="binding site" evidence="16">
    <location>
        <begin position="6"/>
        <end position="13"/>
    </location>
    <ligand>
        <name>ATP</name>
        <dbReference type="ChEBI" id="CHEBI:30616"/>
    </ligand>
</feature>
<dbReference type="EMBL" id="AP013035">
    <property type="protein sequence ID" value="BAT71416.1"/>
    <property type="molecule type" value="Genomic_DNA"/>
</dbReference>
<evidence type="ECO:0000256" key="5">
    <source>
        <dbReference type="ARBA" id="ARBA00011738"/>
    </source>
</evidence>
<keyword evidence="10 16" id="KW-0418">Kinase</keyword>
<dbReference type="Pfam" id="PF03309">
    <property type="entry name" value="Pan_kinase"/>
    <property type="match status" value="1"/>
</dbReference>
<dbReference type="RefSeq" id="WP_068549373.1">
    <property type="nucleotide sequence ID" value="NZ_AP013035.1"/>
</dbReference>
<dbReference type="PANTHER" id="PTHR34265">
    <property type="entry name" value="TYPE III PANTOTHENATE KINASE"/>
    <property type="match status" value="1"/>
</dbReference>
<dbReference type="GO" id="GO:0004594">
    <property type="term" value="F:pantothenate kinase activity"/>
    <property type="evidence" value="ECO:0007669"/>
    <property type="project" value="UniProtKB-UniRule"/>
</dbReference>
<dbReference type="SUPFAM" id="SSF53067">
    <property type="entry name" value="Actin-like ATPase domain"/>
    <property type="match status" value="2"/>
</dbReference>
<evidence type="ECO:0000256" key="8">
    <source>
        <dbReference type="ARBA" id="ARBA00022679"/>
    </source>
</evidence>
<evidence type="ECO:0000256" key="14">
    <source>
        <dbReference type="ARBA" id="ARBA00038036"/>
    </source>
</evidence>
<comment type="catalytic activity">
    <reaction evidence="1 16">
        <text>(R)-pantothenate + ATP = (R)-4'-phosphopantothenate + ADP + H(+)</text>
        <dbReference type="Rhea" id="RHEA:16373"/>
        <dbReference type="ChEBI" id="CHEBI:10986"/>
        <dbReference type="ChEBI" id="CHEBI:15378"/>
        <dbReference type="ChEBI" id="CHEBI:29032"/>
        <dbReference type="ChEBI" id="CHEBI:30616"/>
        <dbReference type="ChEBI" id="CHEBI:456216"/>
        <dbReference type="EC" id="2.7.1.33"/>
    </reaction>
</comment>
<comment type="cofactor">
    <cofactor evidence="16">
        <name>NH4(+)</name>
        <dbReference type="ChEBI" id="CHEBI:28938"/>
    </cofactor>
    <cofactor evidence="16">
        <name>K(+)</name>
        <dbReference type="ChEBI" id="CHEBI:29103"/>
    </cofactor>
    <text evidence="16">A monovalent cation. Ammonium or potassium.</text>
</comment>
<dbReference type="GO" id="GO:0005737">
    <property type="term" value="C:cytoplasm"/>
    <property type="evidence" value="ECO:0007669"/>
    <property type="project" value="UniProtKB-SubCell"/>
</dbReference>
<name>A0A0S3QSV3_THET7</name>
<dbReference type="PATRIC" id="fig|1298851.3.peg.633"/>
<evidence type="ECO:0000313" key="18">
    <source>
        <dbReference type="Proteomes" id="UP000063234"/>
    </source>
</evidence>
<dbReference type="CDD" id="cd24015">
    <property type="entry name" value="ASKHA_NBD_PanK-III"/>
    <property type="match status" value="1"/>
</dbReference>
<evidence type="ECO:0000256" key="13">
    <source>
        <dbReference type="ARBA" id="ARBA00022993"/>
    </source>
</evidence>
<keyword evidence="13 16" id="KW-0173">Coenzyme A biosynthesis</keyword>
<evidence type="ECO:0000256" key="7">
    <source>
        <dbReference type="ARBA" id="ARBA00022490"/>
    </source>
</evidence>
<dbReference type="Gene3D" id="3.30.420.40">
    <property type="match status" value="2"/>
</dbReference>
<sequence>MLLVVDVGNTNIVVGIYDKANLLASWRISSDRRRTPCEITALWKSLFELQGLKVEHVEGAALSSVVPPLTDVVVKAIKMLFDIDTLVIGPGVKTGMPVLVDNPREVGTDRIVNAVAAYHRYGGPLVVVDFGTATTFDVVSQRGEYLGGAISPGIGISMEALFRETAQLPKIDFKRPKNVVGKNTVESMQSGIFYGYVSLVDGMIELIEQEIGQVKVVATGGLAGSVAKASKKIEKVDPWLTLEGLRIIYYKNK</sequence>
<keyword evidence="7 16" id="KW-0963">Cytoplasm</keyword>
<comment type="subcellular location">
    <subcellularLocation>
        <location evidence="3 16">Cytoplasm</location>
    </subcellularLocation>
</comment>
<proteinExistence type="inferred from homology"/>
<evidence type="ECO:0000256" key="9">
    <source>
        <dbReference type="ARBA" id="ARBA00022741"/>
    </source>
</evidence>
<evidence type="ECO:0000256" key="2">
    <source>
        <dbReference type="ARBA" id="ARBA00001958"/>
    </source>
</evidence>
<evidence type="ECO:0000256" key="11">
    <source>
        <dbReference type="ARBA" id="ARBA00022840"/>
    </source>
</evidence>
<keyword evidence="12 16" id="KW-0630">Potassium</keyword>
<dbReference type="KEGG" id="ttk:TST_0610"/>
<organism evidence="17 18">
    <name type="scientific">Thermosulfidibacter takaii (strain DSM 17441 / JCM 13301 / NBRC 103674 / ABI70S6)</name>
    <dbReference type="NCBI Taxonomy" id="1298851"/>
    <lineage>
        <taxon>Bacteria</taxon>
        <taxon>Pseudomonadati</taxon>
        <taxon>Thermosulfidibacterota</taxon>
        <taxon>Thermosulfidibacteria</taxon>
        <taxon>Thermosulfidibacterales</taxon>
        <taxon>Thermosulfidibacteraceae</taxon>
    </lineage>
</organism>
<evidence type="ECO:0000256" key="4">
    <source>
        <dbReference type="ARBA" id="ARBA00005225"/>
    </source>
</evidence>
<comment type="function">
    <text evidence="16">Catalyzes the phosphorylation of pantothenate (Pan), the first step in CoA biosynthesis.</text>
</comment>
<evidence type="ECO:0000313" key="17">
    <source>
        <dbReference type="EMBL" id="BAT71416.1"/>
    </source>
</evidence>
<keyword evidence="18" id="KW-1185">Reference proteome</keyword>
<dbReference type="InterPro" id="IPR004619">
    <property type="entry name" value="Type_III_PanK"/>
</dbReference>
<comment type="subunit">
    <text evidence="5 16">Homodimer.</text>
</comment>
<dbReference type="HAMAP" id="MF_01274">
    <property type="entry name" value="Pantothen_kinase_3"/>
    <property type="match status" value="1"/>
</dbReference>
<keyword evidence="16" id="KW-0479">Metal-binding</keyword>
<comment type="similarity">
    <text evidence="14 16">Belongs to the type III pantothenate kinase family.</text>
</comment>
<feature type="binding site" evidence="16">
    <location>
        <begin position="107"/>
        <end position="110"/>
    </location>
    <ligand>
        <name>substrate</name>
    </ligand>
</feature>
<protein>
    <recommendedName>
        <fullName evidence="15 16">Type III pantothenate kinase</fullName>
        <ecNumber evidence="6 16">2.7.1.33</ecNumber>
    </recommendedName>
    <alternativeName>
        <fullName evidence="16">PanK-III</fullName>
    </alternativeName>
    <alternativeName>
        <fullName evidence="16">Pantothenic acid kinase</fullName>
    </alternativeName>
</protein>
<keyword evidence="9 16" id="KW-0547">Nucleotide-binding</keyword>
<feature type="binding site" evidence="16">
    <location>
        <position position="129"/>
    </location>
    <ligand>
        <name>K(+)</name>
        <dbReference type="ChEBI" id="CHEBI:29103"/>
    </ligand>
</feature>
<evidence type="ECO:0000256" key="16">
    <source>
        <dbReference type="HAMAP-Rule" id="MF_01274"/>
    </source>
</evidence>
<comment type="cofactor">
    <cofactor evidence="2">
        <name>K(+)</name>
        <dbReference type="ChEBI" id="CHEBI:29103"/>
    </cofactor>
</comment>
<comment type="pathway">
    <text evidence="4 16">Cofactor biosynthesis; coenzyme A biosynthesis; CoA from (R)-pantothenate: step 1/5.</text>
</comment>
<evidence type="ECO:0000256" key="6">
    <source>
        <dbReference type="ARBA" id="ARBA00012102"/>
    </source>
</evidence>
<dbReference type="GO" id="GO:0046872">
    <property type="term" value="F:metal ion binding"/>
    <property type="evidence" value="ECO:0007669"/>
    <property type="project" value="UniProtKB-KW"/>
</dbReference>
<dbReference type="NCBIfam" id="TIGR00671">
    <property type="entry name" value="baf"/>
    <property type="match status" value="1"/>
</dbReference>
<dbReference type="PANTHER" id="PTHR34265:SF1">
    <property type="entry name" value="TYPE III PANTOTHENATE KINASE"/>
    <property type="match status" value="1"/>
</dbReference>
<evidence type="ECO:0000256" key="1">
    <source>
        <dbReference type="ARBA" id="ARBA00001206"/>
    </source>
</evidence>
<feature type="binding site" evidence="16">
    <location>
        <position position="132"/>
    </location>
    <ligand>
        <name>ATP</name>
        <dbReference type="ChEBI" id="CHEBI:30616"/>
    </ligand>
</feature>
<keyword evidence="8 16" id="KW-0808">Transferase</keyword>
<evidence type="ECO:0000256" key="15">
    <source>
        <dbReference type="ARBA" id="ARBA00040883"/>
    </source>
</evidence>
<feature type="active site" description="Proton acceptor" evidence="16">
    <location>
        <position position="109"/>
    </location>
</feature>
<dbReference type="UniPathway" id="UPA00241">
    <property type="reaction ID" value="UER00352"/>
</dbReference>
<evidence type="ECO:0000256" key="12">
    <source>
        <dbReference type="ARBA" id="ARBA00022958"/>
    </source>
</evidence>